<organism evidence="6 7">
    <name type="scientific">Owenia fusiformis</name>
    <name type="common">Polychaete worm</name>
    <dbReference type="NCBI Taxonomy" id="6347"/>
    <lineage>
        <taxon>Eukaryota</taxon>
        <taxon>Metazoa</taxon>
        <taxon>Spiralia</taxon>
        <taxon>Lophotrochozoa</taxon>
        <taxon>Annelida</taxon>
        <taxon>Polychaeta</taxon>
        <taxon>Sedentaria</taxon>
        <taxon>Canalipalpata</taxon>
        <taxon>Sabellida</taxon>
        <taxon>Oweniida</taxon>
        <taxon>Oweniidae</taxon>
        <taxon>Owenia</taxon>
    </lineage>
</organism>
<dbReference type="SUPFAM" id="SSF46966">
    <property type="entry name" value="Spectrin repeat"/>
    <property type="match status" value="2"/>
</dbReference>
<evidence type="ECO:0000256" key="1">
    <source>
        <dbReference type="ARBA" id="ARBA00004496"/>
    </source>
</evidence>
<evidence type="ECO:0000313" key="7">
    <source>
        <dbReference type="Proteomes" id="UP000749559"/>
    </source>
</evidence>
<gene>
    <name evidence="6" type="ORF">OFUS_LOCUS26929</name>
</gene>
<reference evidence="6" key="1">
    <citation type="submission" date="2022-03" db="EMBL/GenBank/DDBJ databases">
        <authorList>
            <person name="Martin C."/>
        </authorList>
    </citation>
    <scope>NUCLEOTIDE SEQUENCE</scope>
</reference>
<feature type="domain" description="Nesprin-1 spectrin repeats region" evidence="5">
    <location>
        <begin position="48"/>
        <end position="172"/>
    </location>
</feature>
<dbReference type="OrthoDB" id="2250192at2759"/>
<evidence type="ECO:0000256" key="3">
    <source>
        <dbReference type="ARBA" id="ARBA00022837"/>
    </source>
</evidence>
<dbReference type="InterPro" id="IPR050774">
    <property type="entry name" value="KCMF1/Dystrophin"/>
</dbReference>
<dbReference type="Gene3D" id="1.20.58.60">
    <property type="match status" value="3"/>
</dbReference>
<dbReference type="CDD" id="cd00176">
    <property type="entry name" value="SPEC"/>
    <property type="match status" value="2"/>
</dbReference>
<dbReference type="InterPro" id="IPR057057">
    <property type="entry name" value="Spectrin_SYNE1"/>
</dbReference>
<protein>
    <recommendedName>
        <fullName evidence="5">Nesprin-1 spectrin repeats region domain-containing protein</fullName>
    </recommendedName>
</protein>
<dbReference type="InterPro" id="IPR018159">
    <property type="entry name" value="Spectrin/alpha-actinin"/>
</dbReference>
<dbReference type="GO" id="GO:0099536">
    <property type="term" value="P:synaptic signaling"/>
    <property type="evidence" value="ECO:0007669"/>
    <property type="project" value="TreeGrafter"/>
</dbReference>
<evidence type="ECO:0000256" key="2">
    <source>
        <dbReference type="ARBA" id="ARBA00022490"/>
    </source>
</evidence>
<keyword evidence="2" id="KW-0963">Cytoplasm</keyword>
<dbReference type="Pfam" id="PF00435">
    <property type="entry name" value="Spectrin"/>
    <property type="match status" value="1"/>
</dbReference>
<proteinExistence type="predicted"/>
<dbReference type="SMART" id="SM00150">
    <property type="entry name" value="SPEC"/>
    <property type="match status" value="3"/>
</dbReference>
<dbReference type="Proteomes" id="UP000749559">
    <property type="component" value="Unassembled WGS sequence"/>
</dbReference>
<comment type="caution">
    <text evidence="6">The sequence shown here is derived from an EMBL/GenBank/DDBJ whole genome shotgun (WGS) entry which is preliminary data.</text>
</comment>
<evidence type="ECO:0000313" key="6">
    <source>
        <dbReference type="EMBL" id="CAH1803324.1"/>
    </source>
</evidence>
<sequence length="347" mass="39707">MVVVLGPVATEPSMVKTQLQQVEVLQDELNSQQPQYEHFIQVGHSILDKCDPNSEDAKAISKQLDDMNKSWDKVQAKLNDRQESLKTVLGSSTDFYDVLEKLADWIPDIMDKMMDQEPVSSQPAELEAQRADLERMEEELCETTKESSAKFDLKSKLSNVERPFNDLVKKIDARKKEIKGAVKEVRRFDETCTEMLDWIADQQFKLDNQEPISGKADKLKEQVRLQEGLQNDLSSKEGEFQSLLKKATSLIDLASDGSDTTPIQDKQKMLKAEWDKLQKAAAERKEKLKECNKAVDKYQADHDHLVHWLEFNEEKLNNMDPVGLTKDVLLKQLKEAQGLIMISTERV</sequence>
<name>A0A8S4Q8P3_OWEFU</name>
<dbReference type="Pfam" id="PF25034">
    <property type="entry name" value="Spectrin_SYNE1"/>
    <property type="match status" value="1"/>
</dbReference>
<dbReference type="AlphaFoldDB" id="A0A8S4Q8P3"/>
<keyword evidence="4" id="KW-0206">Cytoskeleton</keyword>
<evidence type="ECO:0000256" key="4">
    <source>
        <dbReference type="ARBA" id="ARBA00023212"/>
    </source>
</evidence>
<dbReference type="GO" id="GO:0045202">
    <property type="term" value="C:synapse"/>
    <property type="evidence" value="ECO:0007669"/>
    <property type="project" value="GOC"/>
</dbReference>
<keyword evidence="7" id="KW-1185">Reference proteome</keyword>
<dbReference type="InterPro" id="IPR002017">
    <property type="entry name" value="Spectrin_repeat"/>
</dbReference>
<dbReference type="PANTHER" id="PTHR12268:SF14">
    <property type="entry name" value="DYSTROPHIN-1"/>
    <property type="match status" value="1"/>
</dbReference>
<accession>A0A8S4Q8P3</accession>
<comment type="subcellular location">
    <subcellularLocation>
        <location evidence="1">Cytoplasm</location>
    </subcellularLocation>
</comment>
<keyword evidence="3" id="KW-0106">Calcium</keyword>
<evidence type="ECO:0000259" key="5">
    <source>
        <dbReference type="Pfam" id="PF25034"/>
    </source>
</evidence>
<dbReference type="GO" id="GO:0005886">
    <property type="term" value="C:plasma membrane"/>
    <property type="evidence" value="ECO:0007669"/>
    <property type="project" value="TreeGrafter"/>
</dbReference>
<dbReference type="EMBL" id="CAIIXF020000521">
    <property type="protein sequence ID" value="CAH1803324.1"/>
    <property type="molecule type" value="Genomic_DNA"/>
</dbReference>
<dbReference type="PANTHER" id="PTHR12268">
    <property type="entry name" value="E3 UBIQUITIN-PROTEIN LIGASE KCMF1"/>
    <property type="match status" value="1"/>
</dbReference>